<feature type="transmembrane region" description="Helical" evidence="6">
    <location>
        <begin position="6"/>
        <end position="30"/>
    </location>
</feature>
<evidence type="ECO:0000256" key="1">
    <source>
        <dbReference type="ARBA" id="ARBA00004651"/>
    </source>
</evidence>
<proteinExistence type="predicted"/>
<dbReference type="RefSeq" id="WP_305749848.1">
    <property type="nucleotide sequence ID" value="NZ_JAUZEE010000005.1"/>
</dbReference>
<evidence type="ECO:0000256" key="2">
    <source>
        <dbReference type="ARBA" id="ARBA00022475"/>
    </source>
</evidence>
<dbReference type="PANTHER" id="PTHR30086:SF20">
    <property type="entry name" value="ARGININE EXPORTER PROTEIN ARGO-RELATED"/>
    <property type="match status" value="1"/>
</dbReference>
<protein>
    <submittedName>
        <fullName evidence="7">LysE family translocator</fullName>
    </submittedName>
</protein>
<dbReference type="Proteomes" id="UP001235760">
    <property type="component" value="Unassembled WGS sequence"/>
</dbReference>
<evidence type="ECO:0000256" key="4">
    <source>
        <dbReference type="ARBA" id="ARBA00022989"/>
    </source>
</evidence>
<keyword evidence="8" id="KW-1185">Reference proteome</keyword>
<dbReference type="EMBL" id="JAUZEE010000005">
    <property type="protein sequence ID" value="MDP4301304.1"/>
    <property type="molecule type" value="Genomic_DNA"/>
</dbReference>
<dbReference type="PANTHER" id="PTHR30086">
    <property type="entry name" value="ARGININE EXPORTER PROTEIN ARGO"/>
    <property type="match status" value="1"/>
</dbReference>
<name>A0ABT9G490_LEPDI</name>
<evidence type="ECO:0000313" key="7">
    <source>
        <dbReference type="EMBL" id="MDP4301304.1"/>
    </source>
</evidence>
<dbReference type="InterPro" id="IPR001123">
    <property type="entry name" value="LeuE-type"/>
</dbReference>
<comment type="subcellular location">
    <subcellularLocation>
        <location evidence="1">Cell membrane</location>
        <topology evidence="1">Multi-pass membrane protein</topology>
    </subcellularLocation>
</comment>
<keyword evidence="3 6" id="KW-0812">Transmembrane</keyword>
<evidence type="ECO:0000256" key="3">
    <source>
        <dbReference type="ARBA" id="ARBA00022692"/>
    </source>
</evidence>
<sequence length="208" mass="22074">MPLADYLALLAMITAMAFTPGPNTTLSTALAANLGLRHAMRFVLAVPVGWLLLLLGASLGVAGAVQAWPPLGWVIQAIGLGYMTLLAWRLWHARHLSEADAAQLGVGFREGVALQFVNIKAWMAALTVSAGWVLPGPLGERLLVVVPTMMFYAFASNFSYALIGALLRRWLAQGRRLLVFNRAMATLLALTALWLALGGAALGGAARG</sequence>
<organism evidence="7 8">
    <name type="scientific">Leptothrix discophora</name>
    <dbReference type="NCBI Taxonomy" id="89"/>
    <lineage>
        <taxon>Bacteria</taxon>
        <taxon>Pseudomonadati</taxon>
        <taxon>Pseudomonadota</taxon>
        <taxon>Betaproteobacteria</taxon>
        <taxon>Burkholderiales</taxon>
        <taxon>Sphaerotilaceae</taxon>
        <taxon>Leptothrix</taxon>
    </lineage>
</organism>
<reference evidence="7 8" key="1">
    <citation type="submission" date="2023-08" db="EMBL/GenBank/DDBJ databases">
        <authorList>
            <person name="Roldan D.M."/>
            <person name="Menes R.J."/>
        </authorList>
    </citation>
    <scope>NUCLEOTIDE SEQUENCE [LARGE SCALE GENOMIC DNA]</scope>
    <source>
        <strain evidence="7 8">CCM 2812</strain>
    </source>
</reference>
<keyword evidence="2" id="KW-1003">Cell membrane</keyword>
<feature type="transmembrane region" description="Helical" evidence="6">
    <location>
        <begin position="71"/>
        <end position="91"/>
    </location>
</feature>
<keyword evidence="4 6" id="KW-1133">Transmembrane helix</keyword>
<feature type="transmembrane region" description="Helical" evidence="6">
    <location>
        <begin position="112"/>
        <end position="134"/>
    </location>
</feature>
<feature type="transmembrane region" description="Helical" evidence="6">
    <location>
        <begin position="149"/>
        <end position="171"/>
    </location>
</feature>
<accession>A0ABT9G490</accession>
<feature type="transmembrane region" description="Helical" evidence="6">
    <location>
        <begin position="42"/>
        <end position="65"/>
    </location>
</feature>
<feature type="transmembrane region" description="Helical" evidence="6">
    <location>
        <begin position="183"/>
        <end position="206"/>
    </location>
</feature>
<comment type="caution">
    <text evidence="7">The sequence shown here is derived from an EMBL/GenBank/DDBJ whole genome shotgun (WGS) entry which is preliminary data.</text>
</comment>
<keyword evidence="5 6" id="KW-0472">Membrane</keyword>
<gene>
    <name evidence="7" type="ORF">Q8X39_11705</name>
</gene>
<evidence type="ECO:0000256" key="6">
    <source>
        <dbReference type="SAM" id="Phobius"/>
    </source>
</evidence>
<evidence type="ECO:0000256" key="5">
    <source>
        <dbReference type="ARBA" id="ARBA00023136"/>
    </source>
</evidence>
<evidence type="ECO:0000313" key="8">
    <source>
        <dbReference type="Proteomes" id="UP001235760"/>
    </source>
</evidence>